<accession>E2ZJ75</accession>
<name>E2ZJ75_9FIRM</name>
<proteinExistence type="predicted"/>
<dbReference type="AlphaFoldDB" id="E2ZJ75"/>
<evidence type="ECO:0000313" key="1">
    <source>
        <dbReference type="EMBL" id="EFQ06772.1"/>
    </source>
</evidence>
<protein>
    <submittedName>
        <fullName evidence="1">Uncharacterized protein</fullName>
    </submittedName>
</protein>
<reference evidence="1 2" key="1">
    <citation type="submission" date="2010-08" db="EMBL/GenBank/DDBJ databases">
        <authorList>
            <person name="Weinstock G."/>
            <person name="Sodergren E."/>
            <person name="Clifton S."/>
            <person name="Fulton L."/>
            <person name="Fulton B."/>
            <person name="Courtney L."/>
            <person name="Fronick C."/>
            <person name="Harrison M."/>
            <person name="Strong C."/>
            <person name="Farmer C."/>
            <person name="Delahaunty K."/>
            <person name="Markovic C."/>
            <person name="Hall O."/>
            <person name="Minx P."/>
            <person name="Tomlinson C."/>
            <person name="Mitreva M."/>
            <person name="Hou S."/>
            <person name="Chen J."/>
            <person name="Wollam A."/>
            <person name="Pepin K.H."/>
            <person name="Johnson M."/>
            <person name="Bhonagiri V."/>
            <person name="Zhang X."/>
            <person name="Suruliraj S."/>
            <person name="Warren W."/>
            <person name="Chinwalla A."/>
            <person name="Mardis E.R."/>
            <person name="Wilson R.K."/>
        </authorList>
    </citation>
    <scope>NUCLEOTIDE SEQUENCE [LARGE SCALE GENOMIC DNA]</scope>
    <source>
        <strain evidence="1 2">KLE1255</strain>
    </source>
</reference>
<dbReference type="BioCyc" id="FCF748224-HMP:GTSS-1779-MONOMER"/>
<dbReference type="EMBL" id="AECU01000138">
    <property type="protein sequence ID" value="EFQ06772.1"/>
    <property type="molecule type" value="Genomic_DNA"/>
</dbReference>
<dbReference type="Proteomes" id="UP000006028">
    <property type="component" value="Unassembled WGS sequence"/>
</dbReference>
<sequence length="39" mass="4260">MNCPISTTFSLSLDTAVQGEYIFAWHTAHFAVFKIGGTP</sequence>
<comment type="caution">
    <text evidence="1">The sequence shown here is derived from an EMBL/GenBank/DDBJ whole genome shotgun (WGS) entry which is preliminary data.</text>
</comment>
<gene>
    <name evidence="1" type="ORF">HMPREF9436_01722</name>
</gene>
<dbReference type="STRING" id="748224.HMPREF9436_01722"/>
<organism evidence="1 2">
    <name type="scientific">Faecalibacterium cf. prausnitzii KLE1255</name>
    <dbReference type="NCBI Taxonomy" id="748224"/>
    <lineage>
        <taxon>Bacteria</taxon>
        <taxon>Bacillati</taxon>
        <taxon>Bacillota</taxon>
        <taxon>Clostridia</taxon>
        <taxon>Eubacteriales</taxon>
        <taxon>Oscillospiraceae</taxon>
        <taxon>Faecalibacterium</taxon>
    </lineage>
</organism>
<dbReference type="HOGENOM" id="CLU_3310022_0_0_9"/>
<evidence type="ECO:0000313" key="2">
    <source>
        <dbReference type="Proteomes" id="UP000006028"/>
    </source>
</evidence>